<comment type="caution">
    <text evidence="12">The sequence shown here is derived from an EMBL/GenBank/DDBJ whole genome shotgun (WGS) entry which is preliminary data.</text>
</comment>
<dbReference type="PRINTS" id="PR00895">
    <property type="entry name" value="PENTAXIN"/>
</dbReference>
<dbReference type="EMBL" id="MCFN01000039">
    <property type="protein sequence ID" value="OXB67445.1"/>
    <property type="molecule type" value="Genomic_DNA"/>
</dbReference>
<evidence type="ECO:0000256" key="6">
    <source>
        <dbReference type="ARBA" id="ARBA00023157"/>
    </source>
</evidence>
<feature type="domain" description="GAIN-B" evidence="9">
    <location>
        <begin position="521"/>
        <end position="677"/>
    </location>
</feature>
<dbReference type="SUPFAM" id="SSF49899">
    <property type="entry name" value="Concanavalin A-like lectins/glucanases"/>
    <property type="match status" value="1"/>
</dbReference>
<dbReference type="Gene3D" id="2.60.220.50">
    <property type="match status" value="1"/>
</dbReference>
<evidence type="ECO:0000313" key="12">
    <source>
        <dbReference type="EMBL" id="OXB67445.1"/>
    </source>
</evidence>
<dbReference type="PROSITE" id="PS51828">
    <property type="entry name" value="PTX_2"/>
    <property type="match status" value="1"/>
</dbReference>
<dbReference type="InterPro" id="IPR057244">
    <property type="entry name" value="GAIN_B"/>
</dbReference>
<feature type="domain" description="G-protein coupled receptors family 2 profile 2" evidence="10">
    <location>
        <begin position="686"/>
        <end position="833"/>
    </location>
</feature>
<dbReference type="InterPro" id="IPR013320">
    <property type="entry name" value="ConA-like_dom_sf"/>
</dbReference>
<evidence type="ECO:0000259" key="11">
    <source>
        <dbReference type="PROSITE" id="PS51828"/>
    </source>
</evidence>
<dbReference type="Gene3D" id="2.60.120.200">
    <property type="match status" value="1"/>
</dbReference>
<evidence type="ECO:0000256" key="5">
    <source>
        <dbReference type="ARBA" id="ARBA00023136"/>
    </source>
</evidence>
<dbReference type="GO" id="GO:0004930">
    <property type="term" value="F:G protein-coupled receptor activity"/>
    <property type="evidence" value="ECO:0007669"/>
    <property type="project" value="InterPro"/>
</dbReference>
<dbReference type="OrthoDB" id="10037534at2759"/>
<keyword evidence="5 8" id="KW-0472">Membrane</keyword>
<dbReference type="Pfam" id="PF00354">
    <property type="entry name" value="Pentaxin"/>
    <property type="match status" value="1"/>
</dbReference>
<feature type="transmembrane region" description="Helical" evidence="8">
    <location>
        <begin position="792"/>
        <end position="814"/>
    </location>
</feature>
<keyword evidence="13" id="KW-1185">Reference proteome</keyword>
<comment type="caution">
    <text evidence="7">Lacks conserved residue(s) required for the propagation of feature annotation.</text>
</comment>
<evidence type="ECO:0000256" key="2">
    <source>
        <dbReference type="ARBA" id="ARBA00007343"/>
    </source>
</evidence>
<evidence type="ECO:0000256" key="1">
    <source>
        <dbReference type="ARBA" id="ARBA00004141"/>
    </source>
</evidence>
<dbReference type="InterPro" id="IPR001759">
    <property type="entry name" value="PTX_dom"/>
</dbReference>
<feature type="transmembrane region" description="Helical" evidence="8">
    <location>
        <begin position="748"/>
        <end position="771"/>
    </location>
</feature>
<feature type="transmembrane region" description="Helical" evidence="8">
    <location>
        <begin position="688"/>
        <end position="711"/>
    </location>
</feature>
<keyword evidence="6" id="KW-1015">Disulfide bond</keyword>
<dbReference type="GO" id="GO:0007189">
    <property type="term" value="P:adenylate cyclase-activating G protein-coupled receptor signaling pathway"/>
    <property type="evidence" value="ECO:0007669"/>
    <property type="project" value="TreeGrafter"/>
</dbReference>
<dbReference type="Pfam" id="PF01825">
    <property type="entry name" value="GPS"/>
    <property type="match status" value="1"/>
</dbReference>
<proteinExistence type="inferred from homology"/>
<dbReference type="PROSITE" id="PS50221">
    <property type="entry name" value="GAIN_B"/>
    <property type="match status" value="1"/>
</dbReference>
<evidence type="ECO:0000259" key="9">
    <source>
        <dbReference type="PROSITE" id="PS50221"/>
    </source>
</evidence>
<dbReference type="GO" id="GO:0005886">
    <property type="term" value="C:plasma membrane"/>
    <property type="evidence" value="ECO:0007669"/>
    <property type="project" value="TreeGrafter"/>
</dbReference>
<accession>A0A226NIA9</accession>
<dbReference type="InterPro" id="IPR017981">
    <property type="entry name" value="GPCR_2-like_7TM"/>
</dbReference>
<dbReference type="Proteomes" id="UP000198323">
    <property type="component" value="Unassembled WGS sequence"/>
</dbReference>
<name>A0A226NIA9_CALSU</name>
<dbReference type="PROSITE" id="PS50261">
    <property type="entry name" value="G_PROTEIN_RECEP_F2_4"/>
    <property type="match status" value="1"/>
</dbReference>
<comment type="similarity">
    <text evidence="2">Belongs to the G-protein coupled receptor 2 family. Adhesion G-protein coupled receptor (ADGR) subfamily.</text>
</comment>
<evidence type="ECO:0008006" key="14">
    <source>
        <dbReference type="Google" id="ProtNLM"/>
    </source>
</evidence>
<dbReference type="Pfam" id="PF00002">
    <property type="entry name" value="7tm_2"/>
    <property type="match status" value="1"/>
</dbReference>
<evidence type="ECO:0000313" key="13">
    <source>
        <dbReference type="Proteomes" id="UP000198323"/>
    </source>
</evidence>
<evidence type="ECO:0000256" key="8">
    <source>
        <dbReference type="SAM" id="Phobius"/>
    </source>
</evidence>
<evidence type="ECO:0000256" key="4">
    <source>
        <dbReference type="ARBA" id="ARBA00022989"/>
    </source>
</evidence>
<dbReference type="AlphaFoldDB" id="A0A226NIA9"/>
<dbReference type="PANTHER" id="PTHR12011:SF277">
    <property type="entry name" value="ADHESION G-PROTEIN COUPLED RECEPTOR G4"/>
    <property type="match status" value="1"/>
</dbReference>
<dbReference type="SMART" id="SM00159">
    <property type="entry name" value="PTX"/>
    <property type="match status" value="1"/>
</dbReference>
<sequence>MKRSTRAPGEPPTDKALRILVVAAGLFLLAETRSLQGKILYLLGRNDKYVSLVNHSIPQLCQFTVCIDLNRNVNLSSWTAFSYDANNSSTEINDLELGLSGENKHLRVYLFGTSRDIEIDLALLTWYSVCCLWDTSKQLLEVYCNGNLLYSEAINSTECLKPNGSLVLGHLHKRKDGFIVRVSNSFIGSLYYFQMWDHVLSQQELLGCPMGNVVSWREEYWDLSNIHPTAGHQLRCADSSEASSTAAPTLPSSASSSTNVPTAVSFYSVEVNFSLFYTTERAPDYYDARELIANWFSVIFAGEELVVTNFKVSYVCKAIIKVTSHETQEVLSLKIKQLLSDTYEDRLLSLAVEPEDVAVRPIDLLCLLSSVLIDCPESVSQTKYKGSYSWPQTSPAGTAEVSCKKNPQQSARRSCAINTDLEQSFWSQPNVTECKLLEELPSNILDLHDVDITEENAQDVIQHILYLLPDATLDMEELQVIGNKISDVVKFVDLSVTLVEAILTLLDYILLQEIEDQNIRQMTNSILKTTEEIGYKLSHTERNTSVVTKSFALLVMRPDPSVFEGVAFGVTSYDRRGDIKDDSLQKESLNTYVVSASVENSLIQNLNEPVNVTLQHINKNTGNAAVHCVFWDFLKNNGLGGWNTTGCETEYTDMNYTICFCNHLTHFGVLLDLSRAEIDATNDRVLTLISYAGCGASSLFLGITLVTYLTLEKLRRDNPAKILLNLCAALLMLNVIFLVNPWLSSYSLPALCIAVAALLHYFLLAAFTWMCMESVHLYLALVKVFNIYIPKYILKCCIAGWGIPAIVIIIVLIINKDFYGNGSQSENNPFSNL</sequence>
<dbReference type="InterPro" id="IPR046338">
    <property type="entry name" value="GAIN_dom_sf"/>
</dbReference>
<evidence type="ECO:0000259" key="10">
    <source>
        <dbReference type="PROSITE" id="PS50261"/>
    </source>
</evidence>
<feature type="transmembrane region" description="Helical" evidence="8">
    <location>
        <begin position="723"/>
        <end position="742"/>
    </location>
</feature>
<dbReference type="InterPro" id="IPR000832">
    <property type="entry name" value="GPCR_2_secretin-like"/>
</dbReference>
<dbReference type="Gene3D" id="1.20.1070.10">
    <property type="entry name" value="Rhodopsin 7-helix transmembrane proteins"/>
    <property type="match status" value="1"/>
</dbReference>
<dbReference type="PANTHER" id="PTHR12011">
    <property type="entry name" value="ADHESION G-PROTEIN COUPLED RECEPTOR"/>
    <property type="match status" value="1"/>
</dbReference>
<feature type="domain" description="Pentraxin (PTX)" evidence="11">
    <location>
        <begin position="35"/>
        <end position="236"/>
    </location>
</feature>
<keyword evidence="4 8" id="KW-1133">Transmembrane helix</keyword>
<evidence type="ECO:0000256" key="7">
    <source>
        <dbReference type="PROSITE-ProRule" id="PRU01172"/>
    </source>
</evidence>
<comment type="subcellular location">
    <subcellularLocation>
        <location evidence="1">Membrane</location>
        <topology evidence="1">Multi-pass membrane protein</topology>
    </subcellularLocation>
</comment>
<dbReference type="GO" id="GO:0007166">
    <property type="term" value="P:cell surface receptor signaling pathway"/>
    <property type="evidence" value="ECO:0007669"/>
    <property type="project" value="InterPro"/>
</dbReference>
<keyword evidence="3 8" id="KW-0812">Transmembrane</keyword>
<dbReference type="STRING" id="9009.A0A226NIA9"/>
<dbReference type="InterPro" id="IPR000203">
    <property type="entry name" value="GPS"/>
</dbReference>
<evidence type="ECO:0000256" key="3">
    <source>
        <dbReference type="ARBA" id="ARBA00022692"/>
    </source>
</evidence>
<protein>
    <recommendedName>
        <fullName evidence="14">Adhesion G-protein coupled receptor G4</fullName>
    </recommendedName>
</protein>
<dbReference type="SMART" id="SM00303">
    <property type="entry name" value="GPS"/>
    <property type="match status" value="1"/>
</dbReference>
<gene>
    <name evidence="12" type="ORF">ASZ78_006038</name>
</gene>
<organism evidence="12 13">
    <name type="scientific">Callipepla squamata</name>
    <name type="common">Scaled quail</name>
    <dbReference type="NCBI Taxonomy" id="9009"/>
    <lineage>
        <taxon>Eukaryota</taxon>
        <taxon>Metazoa</taxon>
        <taxon>Chordata</taxon>
        <taxon>Craniata</taxon>
        <taxon>Vertebrata</taxon>
        <taxon>Euteleostomi</taxon>
        <taxon>Archelosauria</taxon>
        <taxon>Archosauria</taxon>
        <taxon>Dinosauria</taxon>
        <taxon>Saurischia</taxon>
        <taxon>Theropoda</taxon>
        <taxon>Coelurosauria</taxon>
        <taxon>Aves</taxon>
        <taxon>Neognathae</taxon>
        <taxon>Galloanserae</taxon>
        <taxon>Galliformes</taxon>
        <taxon>Odontophoridae</taxon>
        <taxon>Callipepla</taxon>
    </lineage>
</organism>
<reference evidence="12 13" key="1">
    <citation type="submission" date="2016-07" db="EMBL/GenBank/DDBJ databases">
        <title>Disparate Historic Effective Population Sizes Predicted by Modern Levels of Genome Diversity for the Scaled Quail (Callipepla squamata) and the Northern Bobwhite (Colinus virginianus): Inferences from First and Second Generation Draft Genome Assemblies for Sympatric New World Quail.</title>
        <authorList>
            <person name="Oldeschulte D.L."/>
            <person name="Halley Y.A."/>
            <person name="Bhattarai E.K."/>
            <person name="Brashear W.A."/>
            <person name="Hill J."/>
            <person name="Metz R.P."/>
            <person name="Johnson C.D."/>
            <person name="Rollins D."/>
            <person name="Peterson M.J."/>
            <person name="Bickhart D.M."/>
            <person name="Decker J.E."/>
            <person name="Seabury C.M."/>
        </authorList>
    </citation>
    <scope>NUCLEOTIDE SEQUENCE [LARGE SCALE GENOMIC DNA]</scope>
    <source>
        <strain evidence="12 13">Texas</strain>
        <tissue evidence="12">Leg muscle</tissue>
    </source>
</reference>